<keyword evidence="2" id="KW-1185">Reference proteome</keyword>
<organism evidence="1 2">
    <name type="scientific">Anoxybacillus flavithermus</name>
    <dbReference type="NCBI Taxonomy" id="33934"/>
    <lineage>
        <taxon>Bacteria</taxon>
        <taxon>Bacillati</taxon>
        <taxon>Bacillota</taxon>
        <taxon>Bacilli</taxon>
        <taxon>Bacillales</taxon>
        <taxon>Anoxybacillaceae</taxon>
        <taxon>Anoxybacillus</taxon>
    </lineage>
</organism>
<dbReference type="AlphaFoldDB" id="A0A178TB18"/>
<reference evidence="1 2" key="1">
    <citation type="submission" date="2016-03" db="EMBL/GenBank/DDBJ databases">
        <title>Spore heat resistance.</title>
        <authorList>
            <person name="Boekhorst J."/>
            <person name="Berendsen E.M."/>
            <person name="Wells-Bennik M.H."/>
            <person name="Kuipers O.P."/>
        </authorList>
    </citation>
    <scope>NUCLEOTIDE SEQUENCE [LARGE SCALE GENOMIC DNA]</scope>
    <source>
        <strain evidence="1 2">AF16</strain>
    </source>
</reference>
<gene>
    <name evidence="1" type="ORF">TAF16_1827</name>
</gene>
<dbReference type="Proteomes" id="UP000078336">
    <property type="component" value="Unassembled WGS sequence"/>
</dbReference>
<sequence length="83" mass="9831">MNIPKFPDDFYSFYDGVDISNEEINEWIQRCISDLETYGGNCFSISSGNTTVTVHKFYYDDYSDDYYYDIRVSKGYYRADTCE</sequence>
<dbReference type="EMBL" id="LUCQ01000105">
    <property type="protein sequence ID" value="OAO78560.1"/>
    <property type="molecule type" value="Genomic_DNA"/>
</dbReference>
<dbReference type="RefSeq" id="WP_064214312.1">
    <property type="nucleotide sequence ID" value="NZ_LUCQ01000105.1"/>
</dbReference>
<proteinExistence type="predicted"/>
<evidence type="ECO:0000313" key="1">
    <source>
        <dbReference type="EMBL" id="OAO78560.1"/>
    </source>
</evidence>
<dbReference type="PATRIC" id="fig|33934.7.peg.887"/>
<comment type="caution">
    <text evidence="1">The sequence shown here is derived from an EMBL/GenBank/DDBJ whole genome shotgun (WGS) entry which is preliminary data.</text>
</comment>
<name>A0A178TB18_9BACL</name>
<evidence type="ECO:0000313" key="2">
    <source>
        <dbReference type="Proteomes" id="UP000078336"/>
    </source>
</evidence>
<protein>
    <submittedName>
        <fullName evidence="1">Uncharacterized protein</fullName>
    </submittedName>
</protein>
<accession>A0A178TB18</accession>